<dbReference type="EMBL" id="CAMXCT020002413">
    <property type="protein sequence ID" value="CAL1151381.1"/>
    <property type="molecule type" value="Genomic_DNA"/>
</dbReference>
<organism evidence="1">
    <name type="scientific">Cladocopium goreaui</name>
    <dbReference type="NCBI Taxonomy" id="2562237"/>
    <lineage>
        <taxon>Eukaryota</taxon>
        <taxon>Sar</taxon>
        <taxon>Alveolata</taxon>
        <taxon>Dinophyceae</taxon>
        <taxon>Suessiales</taxon>
        <taxon>Symbiodiniaceae</taxon>
        <taxon>Cladocopium</taxon>
    </lineage>
</organism>
<sequence>MLRSSTAFRLNDMLTTNLVSLEHNINKFLLLDQQINDGHIFNVWPAILSMCYPFLAHKHLRDCLIIVVLRGWHNKMKLNAYHFVEVFAGCANLTLELLRGGYRGSAFDIVFESCHNALSRNGLRLLLDAITSLREGGLVWIATQCSSFVVLCRHQSQRCEANGFLGNTQRPFVVLGNHLMEISCDNFKEIQYVYGLIQRALSEAAPALEPLAKGPVKMNDIGGLLGGAH</sequence>
<evidence type="ECO:0000313" key="2">
    <source>
        <dbReference type="EMBL" id="CAL4785318.1"/>
    </source>
</evidence>
<name>A0A9P1CXB3_9DINO</name>
<accession>A0A9P1CXB3</accession>
<dbReference type="EMBL" id="CAMXCT030002413">
    <property type="protein sequence ID" value="CAL4785318.1"/>
    <property type="molecule type" value="Genomic_DNA"/>
</dbReference>
<evidence type="ECO:0000313" key="3">
    <source>
        <dbReference type="Proteomes" id="UP001152797"/>
    </source>
</evidence>
<dbReference type="Proteomes" id="UP001152797">
    <property type="component" value="Unassembled WGS sequence"/>
</dbReference>
<dbReference type="EMBL" id="CAMXCT010002413">
    <property type="protein sequence ID" value="CAI3998006.1"/>
    <property type="molecule type" value="Genomic_DNA"/>
</dbReference>
<gene>
    <name evidence="1" type="ORF">C1SCF055_LOCUS24341</name>
</gene>
<dbReference type="AlphaFoldDB" id="A0A9P1CXB3"/>
<reference evidence="1" key="1">
    <citation type="submission" date="2022-10" db="EMBL/GenBank/DDBJ databases">
        <authorList>
            <person name="Chen Y."/>
            <person name="Dougan E. K."/>
            <person name="Chan C."/>
            <person name="Rhodes N."/>
            <person name="Thang M."/>
        </authorList>
    </citation>
    <scope>NUCLEOTIDE SEQUENCE</scope>
</reference>
<proteinExistence type="predicted"/>
<reference evidence="2 3" key="2">
    <citation type="submission" date="2024-05" db="EMBL/GenBank/DDBJ databases">
        <authorList>
            <person name="Chen Y."/>
            <person name="Shah S."/>
            <person name="Dougan E. K."/>
            <person name="Thang M."/>
            <person name="Chan C."/>
        </authorList>
    </citation>
    <scope>NUCLEOTIDE SEQUENCE [LARGE SCALE GENOMIC DNA]</scope>
</reference>
<keyword evidence="3" id="KW-1185">Reference proteome</keyword>
<protein>
    <submittedName>
        <fullName evidence="1">Uncharacterized protein</fullName>
    </submittedName>
</protein>
<comment type="caution">
    <text evidence="1">The sequence shown here is derived from an EMBL/GenBank/DDBJ whole genome shotgun (WGS) entry which is preliminary data.</text>
</comment>
<evidence type="ECO:0000313" key="1">
    <source>
        <dbReference type="EMBL" id="CAI3998006.1"/>
    </source>
</evidence>